<organism evidence="4">
    <name type="scientific">Gongylonema pulchrum</name>
    <dbReference type="NCBI Taxonomy" id="637853"/>
    <lineage>
        <taxon>Eukaryota</taxon>
        <taxon>Metazoa</taxon>
        <taxon>Ecdysozoa</taxon>
        <taxon>Nematoda</taxon>
        <taxon>Chromadorea</taxon>
        <taxon>Rhabditida</taxon>
        <taxon>Spirurina</taxon>
        <taxon>Spiruromorpha</taxon>
        <taxon>Spiruroidea</taxon>
        <taxon>Gongylonematidae</taxon>
        <taxon>Gongylonema</taxon>
    </lineage>
</organism>
<evidence type="ECO:0000313" key="3">
    <source>
        <dbReference type="Proteomes" id="UP000271098"/>
    </source>
</evidence>
<dbReference type="EMBL" id="UYRT01082167">
    <property type="protein sequence ID" value="VDN25578.1"/>
    <property type="molecule type" value="Genomic_DNA"/>
</dbReference>
<reference evidence="2 3" key="2">
    <citation type="submission" date="2018-11" db="EMBL/GenBank/DDBJ databases">
        <authorList>
            <consortium name="Pathogen Informatics"/>
        </authorList>
    </citation>
    <scope>NUCLEOTIDE SEQUENCE [LARGE SCALE GENOMIC DNA]</scope>
</reference>
<feature type="compositionally biased region" description="Basic and acidic residues" evidence="1">
    <location>
        <begin position="9"/>
        <end position="20"/>
    </location>
</feature>
<evidence type="ECO:0000313" key="2">
    <source>
        <dbReference type="EMBL" id="VDN25578.1"/>
    </source>
</evidence>
<evidence type="ECO:0000313" key="4">
    <source>
        <dbReference type="WBParaSite" id="GPUH_0001523501-mRNA-1"/>
    </source>
</evidence>
<keyword evidence="3" id="KW-1185">Reference proteome</keyword>
<feature type="compositionally biased region" description="Basic residues" evidence="1">
    <location>
        <begin position="35"/>
        <end position="45"/>
    </location>
</feature>
<proteinExistence type="predicted"/>
<protein>
    <submittedName>
        <fullName evidence="4">Rad4 domain-containing protein</fullName>
    </submittedName>
</protein>
<dbReference type="AlphaFoldDB" id="A0A183E2M4"/>
<name>A0A183E2M4_9BILA</name>
<gene>
    <name evidence="2" type="ORF">GPUH_LOCUS15215</name>
</gene>
<feature type="region of interest" description="Disordered" evidence="1">
    <location>
        <begin position="1"/>
        <end position="112"/>
    </location>
</feature>
<sequence length="264" mass="30077">MVKQTGSETNERKEAVKEEPIELIGQKNDEESKVSRKKLRQRMPKKAAGDSDSASSIEVNFESEDSDYSDKVKTKQKRKHAVKLNTIQKQSKKGGKVKGTSENDQAKLRRRPPKKEFHNEDIVTNQPGTSRRSAKAVAKSFKEQTNRKRRISAASFGSSFSEDEWEEMEELEMLDEMSYKPPPQDSVEITIKAPKPVETIEAKWAKFIRQAMHLLCYIAHLQIWTRALVRNEALMSLCLSLIPEGYITAAQHGLDIATAERFLK</sequence>
<reference evidence="4" key="1">
    <citation type="submission" date="2016-06" db="UniProtKB">
        <authorList>
            <consortium name="WormBaseParasite"/>
        </authorList>
    </citation>
    <scope>IDENTIFICATION</scope>
</reference>
<dbReference type="Proteomes" id="UP000271098">
    <property type="component" value="Unassembled WGS sequence"/>
</dbReference>
<dbReference type="WBParaSite" id="GPUH_0001523501-mRNA-1">
    <property type="protein sequence ID" value="GPUH_0001523501-mRNA-1"/>
    <property type="gene ID" value="GPUH_0001523501"/>
</dbReference>
<accession>A0A183E2M4</accession>
<evidence type="ECO:0000256" key="1">
    <source>
        <dbReference type="SAM" id="MobiDB-lite"/>
    </source>
</evidence>